<comment type="caution">
    <text evidence="1">The sequence shown here is derived from an EMBL/GenBank/DDBJ whole genome shotgun (WGS) entry which is preliminary data.</text>
</comment>
<organism evidence="1 2">
    <name type="scientific">Agrocybe pediades</name>
    <dbReference type="NCBI Taxonomy" id="84607"/>
    <lineage>
        <taxon>Eukaryota</taxon>
        <taxon>Fungi</taxon>
        <taxon>Dikarya</taxon>
        <taxon>Basidiomycota</taxon>
        <taxon>Agaricomycotina</taxon>
        <taxon>Agaricomycetes</taxon>
        <taxon>Agaricomycetidae</taxon>
        <taxon>Agaricales</taxon>
        <taxon>Agaricineae</taxon>
        <taxon>Strophariaceae</taxon>
        <taxon>Agrocybe</taxon>
    </lineage>
</organism>
<gene>
    <name evidence="1" type="ORF">D9613_008095</name>
</gene>
<protein>
    <submittedName>
        <fullName evidence="1">Uncharacterized protein</fullName>
    </submittedName>
</protein>
<reference evidence="1 2" key="1">
    <citation type="submission" date="2019-12" db="EMBL/GenBank/DDBJ databases">
        <authorList>
            <person name="Floudas D."/>
            <person name="Bentzer J."/>
            <person name="Ahren D."/>
            <person name="Johansson T."/>
            <person name="Persson P."/>
            <person name="Tunlid A."/>
        </authorList>
    </citation>
    <scope>NUCLEOTIDE SEQUENCE [LARGE SCALE GENOMIC DNA]</scope>
    <source>
        <strain evidence="1 2">CBS 102.39</strain>
    </source>
</reference>
<evidence type="ECO:0000313" key="1">
    <source>
        <dbReference type="EMBL" id="KAF4613838.1"/>
    </source>
</evidence>
<dbReference type="Proteomes" id="UP000521872">
    <property type="component" value="Unassembled WGS sequence"/>
</dbReference>
<sequence length="241" mass="26980">MSSPAFTDVGRNTEKSTIIVEEDKRRILTAANDIFHCLARGNVTGVLVGGAAALIHGQQRITKDLDINVESFPPFNDDDLPAGHSIRVYNQSDDMRKLKHTSPSLHMQSKITCDLSTRKVNADSDFDLYKNYSVLTEGAVRIRYAGLYLLLADKIATVVRRTIISKVQTDCHDITFCLEEIARSEENPKMPQELKKLYTQQDWENACGHLATYCEDHADDPGAYVDLVFIARTICVPHTPP</sequence>
<name>A0A8H4QMS6_9AGAR</name>
<evidence type="ECO:0000313" key="2">
    <source>
        <dbReference type="Proteomes" id="UP000521872"/>
    </source>
</evidence>
<keyword evidence="2" id="KW-1185">Reference proteome</keyword>
<dbReference type="AlphaFoldDB" id="A0A8H4QMS6"/>
<dbReference type="EMBL" id="JAACJL010000045">
    <property type="protein sequence ID" value="KAF4613838.1"/>
    <property type="molecule type" value="Genomic_DNA"/>
</dbReference>
<proteinExistence type="predicted"/>
<accession>A0A8H4QMS6</accession>